<sequence>MSPPSTPPSQVGPRPRTPLQSQSNMSGDMSMMFPVRPQLPKRFESLEQQQIKGLNFETIAAVYFPLPPWINSSEYAVLQPQTDADSANWGFFGLNFSLYKQTFTPSDWEDKWFFMYGRVHPYALTWGVQPDNDSETDSDAQDYTIPALIVRDQGYQPIAPRMFDMIDNFPITSPIVSFTDPIISSGLALLRDDPLSGLSETQRKRCGFVQLSTFITPGNSN</sequence>
<evidence type="ECO:0000313" key="2">
    <source>
        <dbReference type="EMBL" id="OCL03065.1"/>
    </source>
</evidence>
<evidence type="ECO:0000313" key="3">
    <source>
        <dbReference type="Proteomes" id="UP000250140"/>
    </source>
</evidence>
<keyword evidence="3" id="KW-1185">Reference proteome</keyword>
<feature type="region of interest" description="Disordered" evidence="1">
    <location>
        <begin position="1"/>
        <end position="27"/>
    </location>
</feature>
<accession>A0A8E2JMP5</accession>
<evidence type="ECO:0000256" key="1">
    <source>
        <dbReference type="SAM" id="MobiDB-lite"/>
    </source>
</evidence>
<reference evidence="2 3" key="1">
    <citation type="journal article" date="2016" name="Nat. Commun.">
        <title>Ectomycorrhizal ecology is imprinted in the genome of the dominant symbiotic fungus Cenococcum geophilum.</title>
        <authorList>
            <consortium name="DOE Joint Genome Institute"/>
            <person name="Peter M."/>
            <person name="Kohler A."/>
            <person name="Ohm R.A."/>
            <person name="Kuo A."/>
            <person name="Krutzmann J."/>
            <person name="Morin E."/>
            <person name="Arend M."/>
            <person name="Barry K.W."/>
            <person name="Binder M."/>
            <person name="Choi C."/>
            <person name="Clum A."/>
            <person name="Copeland A."/>
            <person name="Grisel N."/>
            <person name="Haridas S."/>
            <person name="Kipfer T."/>
            <person name="LaButti K."/>
            <person name="Lindquist E."/>
            <person name="Lipzen A."/>
            <person name="Maire R."/>
            <person name="Meier B."/>
            <person name="Mihaltcheva S."/>
            <person name="Molinier V."/>
            <person name="Murat C."/>
            <person name="Poggeler S."/>
            <person name="Quandt C.A."/>
            <person name="Sperisen C."/>
            <person name="Tritt A."/>
            <person name="Tisserant E."/>
            <person name="Crous P.W."/>
            <person name="Henrissat B."/>
            <person name="Nehls U."/>
            <person name="Egli S."/>
            <person name="Spatafora J.W."/>
            <person name="Grigoriev I.V."/>
            <person name="Martin F.M."/>
        </authorList>
    </citation>
    <scope>NUCLEOTIDE SEQUENCE [LARGE SCALE GENOMIC DNA]</scope>
    <source>
        <strain evidence="2 3">CBS 207.34</strain>
    </source>
</reference>
<name>A0A8E2JMP5_9PEZI</name>
<gene>
    <name evidence="2" type="ORF">AOQ84DRAFT_228079</name>
</gene>
<protein>
    <submittedName>
        <fullName evidence="2">Uncharacterized protein</fullName>
    </submittedName>
</protein>
<dbReference type="AlphaFoldDB" id="A0A8E2JMP5"/>
<dbReference type="EMBL" id="KV750821">
    <property type="protein sequence ID" value="OCL03065.1"/>
    <property type="molecule type" value="Genomic_DNA"/>
</dbReference>
<proteinExistence type="predicted"/>
<dbReference type="Proteomes" id="UP000250140">
    <property type="component" value="Unassembled WGS sequence"/>
</dbReference>
<organism evidence="2 3">
    <name type="scientific">Glonium stellatum</name>
    <dbReference type="NCBI Taxonomy" id="574774"/>
    <lineage>
        <taxon>Eukaryota</taxon>
        <taxon>Fungi</taxon>
        <taxon>Dikarya</taxon>
        <taxon>Ascomycota</taxon>
        <taxon>Pezizomycotina</taxon>
        <taxon>Dothideomycetes</taxon>
        <taxon>Pleosporomycetidae</taxon>
        <taxon>Gloniales</taxon>
        <taxon>Gloniaceae</taxon>
        <taxon>Glonium</taxon>
    </lineage>
</organism>
<dbReference type="OrthoDB" id="5153349at2759"/>
<feature type="compositionally biased region" description="Polar residues" evidence="1">
    <location>
        <begin position="18"/>
        <end position="27"/>
    </location>
</feature>